<evidence type="ECO:0000313" key="11">
    <source>
        <dbReference type="EMBL" id="SDK61688.1"/>
    </source>
</evidence>
<comment type="subunit">
    <text evidence="9">The complex comprises the extracytoplasmic solute receptor protein and the two transmembrane proteins.</text>
</comment>
<dbReference type="EMBL" id="FNFV01000003">
    <property type="protein sequence ID" value="SDK61688.1"/>
    <property type="molecule type" value="Genomic_DNA"/>
</dbReference>
<protein>
    <recommendedName>
        <fullName evidence="9">TRAP transporter small permease protein</fullName>
    </recommendedName>
</protein>
<keyword evidence="6 9" id="KW-1133">Transmembrane helix</keyword>
<accession>A0A1G9DCP9</accession>
<dbReference type="AlphaFoldDB" id="A0A1G9DCP9"/>
<dbReference type="GO" id="GO:0015740">
    <property type="term" value="P:C4-dicarboxylate transport"/>
    <property type="evidence" value="ECO:0007669"/>
    <property type="project" value="TreeGrafter"/>
</dbReference>
<dbReference type="InterPro" id="IPR055348">
    <property type="entry name" value="DctQ"/>
</dbReference>
<evidence type="ECO:0000259" key="10">
    <source>
        <dbReference type="Pfam" id="PF04290"/>
    </source>
</evidence>
<feature type="domain" description="Tripartite ATP-independent periplasmic transporters DctQ component" evidence="10">
    <location>
        <begin position="29"/>
        <end position="158"/>
    </location>
</feature>
<keyword evidence="5 9" id="KW-0812">Transmembrane</keyword>
<feature type="transmembrane region" description="Helical" evidence="9">
    <location>
        <begin position="128"/>
        <end position="148"/>
    </location>
</feature>
<keyword evidence="7 9" id="KW-0472">Membrane</keyword>
<sequence length="164" mass="17867">MQGSGRLARLIGWLQRAEVFLAGFFLVGMVAMIFTGGVARMVGRPLNMTIDLATCFFAWATFLAADIAWRQDRLIAFDLFSSLLPDRARRVLTLVNLAIIAAILAYGVVAGCWLAWVSRARSFQGIPGVSYSWVTMALPVGSALMLVTTLGRIRRLLRGGEDGA</sequence>
<dbReference type="InterPro" id="IPR007387">
    <property type="entry name" value="TRAP_DctQ"/>
</dbReference>
<dbReference type="GO" id="GO:0005886">
    <property type="term" value="C:plasma membrane"/>
    <property type="evidence" value="ECO:0007669"/>
    <property type="project" value="UniProtKB-SubCell"/>
</dbReference>
<evidence type="ECO:0000313" key="12">
    <source>
        <dbReference type="Proteomes" id="UP000199328"/>
    </source>
</evidence>
<feature type="transmembrane region" description="Helical" evidence="9">
    <location>
        <begin position="20"/>
        <end position="42"/>
    </location>
</feature>
<dbReference type="Pfam" id="PF04290">
    <property type="entry name" value="DctQ"/>
    <property type="match status" value="1"/>
</dbReference>
<comment type="subcellular location">
    <subcellularLocation>
        <location evidence="1 9">Cell inner membrane</location>
        <topology evidence="1 9">Multi-pass membrane protein</topology>
    </subcellularLocation>
</comment>
<evidence type="ECO:0000256" key="3">
    <source>
        <dbReference type="ARBA" id="ARBA00022475"/>
    </source>
</evidence>
<dbReference type="OrthoDB" id="7843639at2"/>
<dbReference type="Proteomes" id="UP000199328">
    <property type="component" value="Unassembled WGS sequence"/>
</dbReference>
<feature type="transmembrane region" description="Helical" evidence="9">
    <location>
        <begin position="48"/>
        <end position="69"/>
    </location>
</feature>
<evidence type="ECO:0000256" key="5">
    <source>
        <dbReference type="ARBA" id="ARBA00022692"/>
    </source>
</evidence>
<proteinExistence type="inferred from homology"/>
<keyword evidence="12" id="KW-1185">Reference proteome</keyword>
<organism evidence="11 12">
    <name type="scientific">Meinhardsimonia xiamenensis</name>
    <dbReference type="NCBI Taxonomy" id="990712"/>
    <lineage>
        <taxon>Bacteria</taxon>
        <taxon>Pseudomonadati</taxon>
        <taxon>Pseudomonadota</taxon>
        <taxon>Alphaproteobacteria</taxon>
        <taxon>Rhodobacterales</taxon>
        <taxon>Paracoccaceae</taxon>
        <taxon>Meinhardsimonia</taxon>
    </lineage>
</organism>
<evidence type="ECO:0000256" key="7">
    <source>
        <dbReference type="ARBA" id="ARBA00023136"/>
    </source>
</evidence>
<comment type="function">
    <text evidence="9">Part of the tripartite ATP-independent periplasmic (TRAP) transport system.</text>
</comment>
<evidence type="ECO:0000256" key="1">
    <source>
        <dbReference type="ARBA" id="ARBA00004429"/>
    </source>
</evidence>
<dbReference type="GO" id="GO:0022857">
    <property type="term" value="F:transmembrane transporter activity"/>
    <property type="evidence" value="ECO:0007669"/>
    <property type="project" value="UniProtKB-UniRule"/>
</dbReference>
<dbReference type="PANTHER" id="PTHR35011">
    <property type="entry name" value="2,3-DIKETO-L-GULONATE TRAP TRANSPORTER SMALL PERMEASE PROTEIN YIAM"/>
    <property type="match status" value="1"/>
</dbReference>
<evidence type="ECO:0000256" key="4">
    <source>
        <dbReference type="ARBA" id="ARBA00022519"/>
    </source>
</evidence>
<gene>
    <name evidence="11" type="ORF">SAMN05216257_103442</name>
</gene>
<evidence type="ECO:0000256" key="2">
    <source>
        <dbReference type="ARBA" id="ARBA00022448"/>
    </source>
</evidence>
<feature type="transmembrane region" description="Helical" evidence="9">
    <location>
        <begin position="90"/>
        <end position="116"/>
    </location>
</feature>
<dbReference type="STRING" id="990712.SAMN05216257_103442"/>
<keyword evidence="2 9" id="KW-0813">Transport</keyword>
<dbReference type="PANTHER" id="PTHR35011:SF2">
    <property type="entry name" value="2,3-DIKETO-L-GULONATE TRAP TRANSPORTER SMALL PERMEASE PROTEIN YIAM"/>
    <property type="match status" value="1"/>
</dbReference>
<name>A0A1G9DCP9_9RHOB</name>
<evidence type="ECO:0000256" key="8">
    <source>
        <dbReference type="ARBA" id="ARBA00038436"/>
    </source>
</evidence>
<comment type="similarity">
    <text evidence="8 9">Belongs to the TRAP transporter small permease family.</text>
</comment>
<reference evidence="12" key="1">
    <citation type="submission" date="2016-10" db="EMBL/GenBank/DDBJ databases">
        <authorList>
            <person name="Varghese N."/>
            <person name="Submissions S."/>
        </authorList>
    </citation>
    <scope>NUCLEOTIDE SEQUENCE [LARGE SCALE GENOMIC DNA]</scope>
    <source>
        <strain evidence="12">CGMCC 1.10789</strain>
    </source>
</reference>
<evidence type="ECO:0000256" key="6">
    <source>
        <dbReference type="ARBA" id="ARBA00022989"/>
    </source>
</evidence>
<keyword evidence="4 9" id="KW-0997">Cell inner membrane</keyword>
<keyword evidence="3" id="KW-1003">Cell membrane</keyword>
<evidence type="ECO:0000256" key="9">
    <source>
        <dbReference type="RuleBase" id="RU369079"/>
    </source>
</evidence>